<dbReference type="EMBL" id="VSRR010003548">
    <property type="protein sequence ID" value="MPC36565.1"/>
    <property type="molecule type" value="Genomic_DNA"/>
</dbReference>
<evidence type="ECO:0000313" key="2">
    <source>
        <dbReference type="EMBL" id="MPC36565.1"/>
    </source>
</evidence>
<keyword evidence="3" id="KW-1185">Reference proteome</keyword>
<feature type="region of interest" description="Disordered" evidence="1">
    <location>
        <begin position="1"/>
        <end position="20"/>
    </location>
</feature>
<accession>A0A5B7ET44</accession>
<reference evidence="2 3" key="1">
    <citation type="submission" date="2019-05" db="EMBL/GenBank/DDBJ databases">
        <title>Another draft genome of Portunus trituberculatus and its Hox gene families provides insights of decapod evolution.</title>
        <authorList>
            <person name="Jeong J.-H."/>
            <person name="Song I."/>
            <person name="Kim S."/>
            <person name="Choi T."/>
            <person name="Kim D."/>
            <person name="Ryu S."/>
            <person name="Kim W."/>
        </authorList>
    </citation>
    <scope>NUCLEOTIDE SEQUENCE [LARGE SCALE GENOMIC DNA]</scope>
    <source>
        <tissue evidence="2">Muscle</tissue>
    </source>
</reference>
<dbReference type="AlphaFoldDB" id="A0A5B7ET44"/>
<evidence type="ECO:0000256" key="1">
    <source>
        <dbReference type="SAM" id="MobiDB-lite"/>
    </source>
</evidence>
<protein>
    <submittedName>
        <fullName evidence="2">Uncharacterized protein</fullName>
    </submittedName>
</protein>
<gene>
    <name evidence="2" type="ORF">E2C01_030028</name>
</gene>
<organism evidence="2 3">
    <name type="scientific">Portunus trituberculatus</name>
    <name type="common">Swimming crab</name>
    <name type="synonym">Neptunus trituberculatus</name>
    <dbReference type="NCBI Taxonomy" id="210409"/>
    <lineage>
        <taxon>Eukaryota</taxon>
        <taxon>Metazoa</taxon>
        <taxon>Ecdysozoa</taxon>
        <taxon>Arthropoda</taxon>
        <taxon>Crustacea</taxon>
        <taxon>Multicrustacea</taxon>
        <taxon>Malacostraca</taxon>
        <taxon>Eumalacostraca</taxon>
        <taxon>Eucarida</taxon>
        <taxon>Decapoda</taxon>
        <taxon>Pleocyemata</taxon>
        <taxon>Brachyura</taxon>
        <taxon>Eubrachyura</taxon>
        <taxon>Portunoidea</taxon>
        <taxon>Portunidae</taxon>
        <taxon>Portuninae</taxon>
        <taxon>Portunus</taxon>
    </lineage>
</organism>
<dbReference type="Proteomes" id="UP000324222">
    <property type="component" value="Unassembled WGS sequence"/>
</dbReference>
<proteinExistence type="predicted"/>
<comment type="caution">
    <text evidence="2">The sequence shown here is derived from an EMBL/GenBank/DDBJ whole genome shotgun (WGS) entry which is preliminary data.</text>
</comment>
<sequence length="72" mass="7994">MLPWGTGESGQRKDSPEAGGIWEGKLMSLRKRVEQRVKQRVSGSCLRGAEWSLVTGRLNSASCCATQTLDRW</sequence>
<evidence type="ECO:0000313" key="3">
    <source>
        <dbReference type="Proteomes" id="UP000324222"/>
    </source>
</evidence>
<name>A0A5B7ET44_PORTR</name>